<organism evidence="2 3">
    <name type="scientific">Streptomyces angustmyceticus</name>
    <dbReference type="NCBI Taxonomy" id="285578"/>
    <lineage>
        <taxon>Bacteria</taxon>
        <taxon>Bacillati</taxon>
        <taxon>Actinomycetota</taxon>
        <taxon>Actinomycetes</taxon>
        <taxon>Kitasatosporales</taxon>
        <taxon>Streptomycetaceae</taxon>
        <taxon>Streptomyces</taxon>
    </lineage>
</organism>
<dbReference type="EMBL" id="BLAG01000015">
    <property type="protein sequence ID" value="GES32735.1"/>
    <property type="molecule type" value="Genomic_DNA"/>
</dbReference>
<feature type="region of interest" description="Disordered" evidence="1">
    <location>
        <begin position="1"/>
        <end position="51"/>
    </location>
</feature>
<dbReference type="GeneID" id="96754276"/>
<dbReference type="Proteomes" id="UP000325598">
    <property type="component" value="Unassembled WGS sequence"/>
</dbReference>
<proteinExistence type="predicted"/>
<sequence>MADESSVPYGAGTEGPTGPRPRTCPPRDPRPHFPRTPADGHPAGTGGFRRHCTITFRRTPVEEPT</sequence>
<evidence type="ECO:0000256" key="1">
    <source>
        <dbReference type="SAM" id="MobiDB-lite"/>
    </source>
</evidence>
<gene>
    <name evidence="2" type="ORF">San01_52230</name>
</gene>
<dbReference type="AlphaFoldDB" id="A0A5J4LQS0"/>
<reference evidence="2 3" key="1">
    <citation type="submission" date="2019-10" db="EMBL/GenBank/DDBJ databases">
        <title>Whole genome shotgun sequence of Streptomyces angustmyceticus NBRC 3934.</title>
        <authorList>
            <person name="Hosoyama A."/>
            <person name="Ichikawa N."/>
            <person name="Kimura A."/>
            <person name="Kitahashi Y."/>
            <person name="Komaki H."/>
            <person name="Uohara A."/>
        </authorList>
    </citation>
    <scope>NUCLEOTIDE SEQUENCE [LARGE SCALE GENOMIC DNA]</scope>
    <source>
        <strain evidence="2 3">NBRC 3934</strain>
    </source>
</reference>
<evidence type="ECO:0000313" key="3">
    <source>
        <dbReference type="Proteomes" id="UP000325598"/>
    </source>
</evidence>
<dbReference type="RefSeq" id="WP_152104965.1">
    <property type="nucleotide sequence ID" value="NZ_BLAG01000015.1"/>
</dbReference>
<keyword evidence="3" id="KW-1185">Reference proteome</keyword>
<name>A0A5J4LQS0_9ACTN</name>
<protein>
    <submittedName>
        <fullName evidence="2">Uncharacterized protein</fullName>
    </submittedName>
</protein>
<accession>A0A5J4LQS0</accession>
<evidence type="ECO:0000313" key="2">
    <source>
        <dbReference type="EMBL" id="GES32735.1"/>
    </source>
</evidence>
<comment type="caution">
    <text evidence="2">The sequence shown here is derived from an EMBL/GenBank/DDBJ whole genome shotgun (WGS) entry which is preliminary data.</text>
</comment>